<keyword evidence="9" id="KW-0406">Ion transport</keyword>
<evidence type="ECO:0000256" key="5">
    <source>
        <dbReference type="ARBA" id="ARBA00022692"/>
    </source>
</evidence>
<keyword evidence="4" id="KW-0288">FMN</keyword>
<dbReference type="eggNOG" id="KOG0498">
    <property type="taxonomic scope" value="Eukaryota"/>
</dbReference>
<feature type="compositionally biased region" description="Polar residues" evidence="13">
    <location>
        <begin position="271"/>
        <end position="282"/>
    </location>
</feature>
<dbReference type="SUPFAM" id="SSF55785">
    <property type="entry name" value="PYP-like sensor domain (PAS domain)"/>
    <property type="match status" value="1"/>
</dbReference>
<dbReference type="Pfam" id="PF13426">
    <property type="entry name" value="PAS_9"/>
    <property type="match status" value="1"/>
</dbReference>
<feature type="region of interest" description="Disordered" evidence="13">
    <location>
        <begin position="298"/>
        <end position="350"/>
    </location>
</feature>
<evidence type="ECO:0000256" key="2">
    <source>
        <dbReference type="ARBA" id="ARBA00022448"/>
    </source>
</evidence>
<accession>D2A5A9</accession>
<dbReference type="PANTHER" id="PTHR47429:SF2">
    <property type="entry name" value="PROTEIN TWIN LOV 1"/>
    <property type="match status" value="1"/>
</dbReference>
<dbReference type="AlphaFoldDB" id="D2A5A9"/>
<reference evidence="15 16" key="1">
    <citation type="journal article" date="2008" name="Nature">
        <title>The genome of the model beetle and pest Tribolium castaneum.</title>
        <authorList>
            <consortium name="Tribolium Genome Sequencing Consortium"/>
            <person name="Richards S."/>
            <person name="Gibbs R.A."/>
            <person name="Weinstock G.M."/>
            <person name="Brown S.J."/>
            <person name="Denell R."/>
            <person name="Beeman R.W."/>
            <person name="Gibbs R."/>
            <person name="Beeman R.W."/>
            <person name="Brown S.J."/>
            <person name="Bucher G."/>
            <person name="Friedrich M."/>
            <person name="Grimmelikhuijzen C.J."/>
            <person name="Klingler M."/>
            <person name="Lorenzen M."/>
            <person name="Richards S."/>
            <person name="Roth S."/>
            <person name="Schroder R."/>
            <person name="Tautz D."/>
            <person name="Zdobnov E.M."/>
            <person name="Muzny D."/>
            <person name="Gibbs R.A."/>
            <person name="Weinstock G.M."/>
            <person name="Attaway T."/>
            <person name="Bell S."/>
            <person name="Buhay C.J."/>
            <person name="Chandrabose M.N."/>
            <person name="Chavez D."/>
            <person name="Clerk-Blankenburg K.P."/>
            <person name="Cree A."/>
            <person name="Dao M."/>
            <person name="Davis C."/>
            <person name="Chacko J."/>
            <person name="Dinh H."/>
            <person name="Dugan-Rocha S."/>
            <person name="Fowler G."/>
            <person name="Garner T.T."/>
            <person name="Garnes J."/>
            <person name="Gnirke A."/>
            <person name="Hawes A."/>
            <person name="Hernandez J."/>
            <person name="Hines S."/>
            <person name="Holder M."/>
            <person name="Hume J."/>
            <person name="Jhangiani S.N."/>
            <person name="Joshi V."/>
            <person name="Khan Z.M."/>
            <person name="Jackson L."/>
            <person name="Kovar C."/>
            <person name="Kowis A."/>
            <person name="Lee S."/>
            <person name="Lewis L.R."/>
            <person name="Margolis J."/>
            <person name="Morgan M."/>
            <person name="Nazareth L.V."/>
            <person name="Nguyen N."/>
            <person name="Okwuonu G."/>
            <person name="Parker D."/>
            <person name="Richards S."/>
            <person name="Ruiz S.J."/>
            <person name="Santibanez J."/>
            <person name="Savard J."/>
            <person name="Scherer S.E."/>
            <person name="Schneider B."/>
            <person name="Sodergren E."/>
            <person name="Tautz D."/>
            <person name="Vattahil S."/>
            <person name="Villasana D."/>
            <person name="White C.S."/>
            <person name="Wright R."/>
            <person name="Park Y."/>
            <person name="Beeman R.W."/>
            <person name="Lord J."/>
            <person name="Oppert B."/>
            <person name="Lorenzen M."/>
            <person name="Brown S."/>
            <person name="Wang L."/>
            <person name="Savard J."/>
            <person name="Tautz D."/>
            <person name="Richards S."/>
            <person name="Weinstock G."/>
            <person name="Gibbs R.A."/>
            <person name="Liu Y."/>
            <person name="Worley K."/>
            <person name="Weinstock G."/>
            <person name="Elsik C.G."/>
            <person name="Reese J.T."/>
            <person name="Elhaik E."/>
            <person name="Landan G."/>
            <person name="Graur D."/>
            <person name="Arensburger P."/>
            <person name="Atkinson P."/>
            <person name="Beeman R.W."/>
            <person name="Beidler J."/>
            <person name="Brown S.J."/>
            <person name="Demuth J.P."/>
            <person name="Drury D.W."/>
            <person name="Du Y.Z."/>
            <person name="Fujiwara H."/>
            <person name="Lorenzen M."/>
            <person name="Maselli V."/>
            <person name="Osanai M."/>
            <person name="Park Y."/>
            <person name="Robertson H.M."/>
            <person name="Tu Z."/>
            <person name="Wang J.J."/>
            <person name="Wang S."/>
            <person name="Richards S."/>
            <person name="Song H."/>
            <person name="Zhang L."/>
            <person name="Sodergren E."/>
            <person name="Werner D."/>
            <person name="Stanke M."/>
            <person name="Morgenstern B."/>
            <person name="Solovyev V."/>
            <person name="Kosarev P."/>
            <person name="Brown G."/>
            <person name="Chen H.C."/>
            <person name="Ermolaeva O."/>
            <person name="Hlavina W."/>
            <person name="Kapustin Y."/>
            <person name="Kiryutin B."/>
            <person name="Kitts P."/>
            <person name="Maglott D."/>
            <person name="Pruitt K."/>
            <person name="Sapojnikov V."/>
            <person name="Souvorov A."/>
            <person name="Mackey A.J."/>
            <person name="Waterhouse R.M."/>
            <person name="Wyder S."/>
            <person name="Zdobnov E.M."/>
            <person name="Zdobnov E.M."/>
            <person name="Wyder S."/>
            <person name="Kriventseva E.V."/>
            <person name="Kadowaki T."/>
            <person name="Bork P."/>
            <person name="Aranda M."/>
            <person name="Bao R."/>
            <person name="Beermann A."/>
            <person name="Berns N."/>
            <person name="Bolognesi R."/>
            <person name="Bonneton F."/>
            <person name="Bopp D."/>
            <person name="Brown S.J."/>
            <person name="Bucher G."/>
            <person name="Butts T."/>
            <person name="Chaumot A."/>
            <person name="Denell R.E."/>
            <person name="Ferrier D.E."/>
            <person name="Friedrich M."/>
            <person name="Gordon C.M."/>
            <person name="Jindra M."/>
            <person name="Klingler M."/>
            <person name="Lan Q."/>
            <person name="Lattorff H.M."/>
            <person name="Laudet V."/>
            <person name="von Levetsow C."/>
            <person name="Liu Z."/>
            <person name="Lutz R."/>
            <person name="Lynch J.A."/>
            <person name="da Fonseca R.N."/>
            <person name="Posnien N."/>
            <person name="Reuter R."/>
            <person name="Roth S."/>
            <person name="Savard J."/>
            <person name="Schinko J.B."/>
            <person name="Schmitt C."/>
            <person name="Schoppmeier M."/>
            <person name="Schroder R."/>
            <person name="Shippy T.D."/>
            <person name="Simonnet F."/>
            <person name="Marques-Souza H."/>
            <person name="Tautz D."/>
            <person name="Tomoyasu Y."/>
            <person name="Trauner J."/>
            <person name="Van der Zee M."/>
            <person name="Vervoort M."/>
            <person name="Wittkopp N."/>
            <person name="Wimmer E.A."/>
            <person name="Yang X."/>
            <person name="Jones A.K."/>
            <person name="Sattelle D.B."/>
            <person name="Ebert P.R."/>
            <person name="Nelson D."/>
            <person name="Scott J.G."/>
            <person name="Beeman R.W."/>
            <person name="Muthukrishnan S."/>
            <person name="Kramer K.J."/>
            <person name="Arakane Y."/>
            <person name="Beeman R.W."/>
            <person name="Zhu Q."/>
            <person name="Hogenkamp D."/>
            <person name="Dixit R."/>
            <person name="Oppert B."/>
            <person name="Jiang H."/>
            <person name="Zou Z."/>
            <person name="Marshall J."/>
            <person name="Elpidina E."/>
            <person name="Vinokurov K."/>
            <person name="Oppert C."/>
            <person name="Zou Z."/>
            <person name="Evans J."/>
            <person name="Lu Z."/>
            <person name="Zhao P."/>
            <person name="Sumathipala N."/>
            <person name="Altincicek B."/>
            <person name="Vilcinskas A."/>
            <person name="Williams M."/>
            <person name="Hultmark D."/>
            <person name="Hetru C."/>
            <person name="Jiang H."/>
            <person name="Grimmelikhuijzen C.J."/>
            <person name="Hauser F."/>
            <person name="Cazzamali G."/>
            <person name="Williamson M."/>
            <person name="Park Y."/>
            <person name="Li B."/>
            <person name="Tanaka Y."/>
            <person name="Predel R."/>
            <person name="Neupert S."/>
            <person name="Schachtner J."/>
            <person name="Verleyen P."/>
            <person name="Raible F."/>
            <person name="Bork P."/>
            <person name="Friedrich M."/>
            <person name="Walden K.K."/>
            <person name="Robertson H.M."/>
            <person name="Angeli S."/>
            <person name="Foret S."/>
            <person name="Bucher G."/>
            <person name="Schuetz S."/>
            <person name="Maleszka R."/>
            <person name="Wimmer E.A."/>
            <person name="Beeman R.W."/>
            <person name="Lorenzen M."/>
            <person name="Tomoyasu Y."/>
            <person name="Miller S.C."/>
            <person name="Grossmann D."/>
            <person name="Bucher G."/>
        </authorList>
    </citation>
    <scope>NUCLEOTIDE SEQUENCE [LARGE SCALE GENOMIC DNA]</scope>
    <source>
        <strain evidence="15 16">Georgia GA2</strain>
    </source>
</reference>
<dbReference type="FunFam" id="3.30.450.20:FF:000001">
    <property type="entry name" value="Potassium voltage-gated channel subfamily H member 7"/>
    <property type="match status" value="1"/>
</dbReference>
<sequence length="542" mass="60729">MPVRRGLVAPRTTLIETIIRKFDTDNRSFLVANSREGQCHIIYCSDGFCRLTGYSRAEVMQRSASCDFLCGPLTSQQAVGSLREALQEGVEKHAEILYYRKDGSKFLCSEVIAPIRSEVDDISLIIINFEDLTAVPTASLESSPVGKPRLSKFDRARASFRQSLRLGSNLRGRGLRLAGYLTPPSDVTAAEEEADTLEQCPLTSNSPTPILEQTWVSKTEVPTATTHTTIALPSQTKEYTALAISHSAPTSHQASFERGESVERSRPPITRHQTPNRVSHATSLDAIARRQCFRTGYPTVSVSNKPHLSKQFPNVSSESDLQRYRTAPQSHDRKSPSLSNPTDSSKQKVCPQFSFQDNGSAKYFQSGIHTPKMGEKVAQCVKCDGIMLLKNQPMDDINPENITIIKKIIDDFEQNPGKVPKKRRCRSCKISQSDSLIHRYRRCQISPKSGSLDGAFFRVRCRGTSLENFIRSEDEVYINFAENGDDNGNADANAFKPRVRRSFLKANNVGVDEVKAYMESKKHQERVTKNVKENEFQREKLN</sequence>
<dbReference type="PANTHER" id="PTHR47429">
    <property type="entry name" value="PROTEIN TWIN LOV 1"/>
    <property type="match status" value="1"/>
</dbReference>
<dbReference type="InParanoid" id="D2A5A9"/>
<comment type="catalytic activity">
    <reaction evidence="12">
        <text>K(+)(in) = K(+)(out)</text>
        <dbReference type="Rhea" id="RHEA:29463"/>
        <dbReference type="ChEBI" id="CHEBI:29103"/>
    </reaction>
</comment>
<feature type="compositionally biased region" description="Basic and acidic residues" evidence="13">
    <location>
        <begin position="255"/>
        <end position="266"/>
    </location>
</feature>
<evidence type="ECO:0000259" key="14">
    <source>
        <dbReference type="PROSITE" id="PS50112"/>
    </source>
</evidence>
<evidence type="ECO:0000256" key="11">
    <source>
        <dbReference type="ARBA" id="ARBA00023303"/>
    </source>
</evidence>
<keyword evidence="7" id="KW-1133">Transmembrane helix</keyword>
<evidence type="ECO:0000256" key="7">
    <source>
        <dbReference type="ARBA" id="ARBA00022989"/>
    </source>
</evidence>
<comment type="subcellular location">
    <subcellularLocation>
        <location evidence="1">Membrane</location>
        <topology evidence="1">Multi-pass membrane protein</topology>
    </subcellularLocation>
</comment>
<dbReference type="NCBIfam" id="TIGR00229">
    <property type="entry name" value="sensory_box"/>
    <property type="match status" value="1"/>
</dbReference>
<feature type="region of interest" description="Disordered" evidence="13">
    <location>
        <begin position="520"/>
        <end position="542"/>
    </location>
</feature>
<evidence type="ECO:0000256" key="12">
    <source>
        <dbReference type="ARBA" id="ARBA00034430"/>
    </source>
</evidence>
<keyword evidence="8" id="KW-0157">Chromophore</keyword>
<feature type="compositionally biased region" description="Polar residues" evidence="13">
    <location>
        <begin position="298"/>
        <end position="319"/>
    </location>
</feature>
<keyword evidence="5" id="KW-0812">Transmembrane</keyword>
<evidence type="ECO:0000256" key="6">
    <source>
        <dbReference type="ARBA" id="ARBA00022882"/>
    </source>
</evidence>
<name>D2A5A9_TRICA</name>
<protein>
    <recommendedName>
        <fullName evidence="14">PAS domain-containing protein</fullName>
    </recommendedName>
</protein>
<feature type="domain" description="PAS" evidence="14">
    <location>
        <begin position="11"/>
        <end position="93"/>
    </location>
</feature>
<keyword evidence="10" id="KW-0472">Membrane</keyword>
<evidence type="ECO:0000256" key="1">
    <source>
        <dbReference type="ARBA" id="ARBA00004141"/>
    </source>
</evidence>
<evidence type="ECO:0000256" key="4">
    <source>
        <dbReference type="ARBA" id="ARBA00022643"/>
    </source>
</evidence>
<dbReference type="HOGENOM" id="CLU_442354_0_0_1"/>
<evidence type="ECO:0000256" key="3">
    <source>
        <dbReference type="ARBA" id="ARBA00022630"/>
    </source>
</evidence>
<evidence type="ECO:0000256" key="10">
    <source>
        <dbReference type="ARBA" id="ARBA00023136"/>
    </source>
</evidence>
<proteinExistence type="predicted"/>
<feature type="region of interest" description="Disordered" evidence="13">
    <location>
        <begin position="247"/>
        <end position="283"/>
    </location>
</feature>
<dbReference type="PROSITE" id="PS50112">
    <property type="entry name" value="PAS"/>
    <property type="match status" value="1"/>
</dbReference>
<dbReference type="GO" id="GO:0005634">
    <property type="term" value="C:nucleus"/>
    <property type="evidence" value="ECO:0000318"/>
    <property type="project" value="GO_Central"/>
</dbReference>
<evidence type="ECO:0000313" key="16">
    <source>
        <dbReference type="Proteomes" id="UP000007266"/>
    </source>
</evidence>
<keyword evidence="16" id="KW-1185">Reference proteome</keyword>
<dbReference type="InterPro" id="IPR000014">
    <property type="entry name" value="PAS"/>
</dbReference>
<dbReference type="GO" id="GO:0034220">
    <property type="term" value="P:monoatomic ion transmembrane transport"/>
    <property type="evidence" value="ECO:0007669"/>
    <property type="project" value="UniProtKB-KW"/>
</dbReference>
<dbReference type="EMBL" id="KQ971345">
    <property type="protein sequence ID" value="EFA05338.2"/>
    <property type="molecule type" value="Genomic_DNA"/>
</dbReference>
<keyword evidence="2" id="KW-0813">Transport</keyword>
<evidence type="ECO:0000313" key="15">
    <source>
        <dbReference type="EMBL" id="EFA05338.2"/>
    </source>
</evidence>
<organism evidence="15 16">
    <name type="scientific">Tribolium castaneum</name>
    <name type="common">Red flour beetle</name>
    <dbReference type="NCBI Taxonomy" id="7070"/>
    <lineage>
        <taxon>Eukaryota</taxon>
        <taxon>Metazoa</taxon>
        <taxon>Ecdysozoa</taxon>
        <taxon>Arthropoda</taxon>
        <taxon>Hexapoda</taxon>
        <taxon>Insecta</taxon>
        <taxon>Pterygota</taxon>
        <taxon>Neoptera</taxon>
        <taxon>Endopterygota</taxon>
        <taxon>Coleoptera</taxon>
        <taxon>Polyphaga</taxon>
        <taxon>Cucujiformia</taxon>
        <taxon>Tenebrionidae</taxon>
        <taxon>Tenebrionidae incertae sedis</taxon>
        <taxon>Tribolium</taxon>
    </lineage>
</organism>
<dbReference type="Proteomes" id="UP000007266">
    <property type="component" value="Linkage group 6"/>
</dbReference>
<gene>
    <name evidence="15" type="primary">AUGUSTUS-3.0.2_15502</name>
    <name evidence="15" type="ORF">TcasGA2_TC015502</name>
</gene>
<evidence type="ECO:0000256" key="8">
    <source>
        <dbReference type="ARBA" id="ARBA00022991"/>
    </source>
</evidence>
<keyword evidence="6" id="KW-0851">Voltage-gated channel</keyword>
<dbReference type="CDD" id="cd00130">
    <property type="entry name" value="PAS"/>
    <property type="match status" value="1"/>
</dbReference>
<dbReference type="STRING" id="7070.D2A5A9"/>
<evidence type="ECO:0000256" key="9">
    <source>
        <dbReference type="ARBA" id="ARBA00023065"/>
    </source>
</evidence>
<reference evidence="15 16" key="2">
    <citation type="journal article" date="2010" name="Nucleic Acids Res.">
        <title>BeetleBase in 2010: revisions to provide comprehensive genomic information for Tribolium castaneum.</title>
        <authorList>
            <person name="Kim H.S."/>
            <person name="Murphy T."/>
            <person name="Xia J."/>
            <person name="Caragea D."/>
            <person name="Park Y."/>
            <person name="Beeman R.W."/>
            <person name="Lorenzen M.D."/>
            <person name="Butcher S."/>
            <person name="Manak J.R."/>
            <person name="Brown S.J."/>
        </authorList>
    </citation>
    <scope>GENOME REANNOTATION</scope>
    <source>
        <strain evidence="15 16">Georgia GA2</strain>
    </source>
</reference>
<dbReference type="InterPro" id="IPR035965">
    <property type="entry name" value="PAS-like_dom_sf"/>
</dbReference>
<dbReference type="Gene3D" id="3.30.450.20">
    <property type="entry name" value="PAS domain"/>
    <property type="match status" value="1"/>
</dbReference>
<evidence type="ECO:0000256" key="13">
    <source>
        <dbReference type="SAM" id="MobiDB-lite"/>
    </source>
</evidence>
<keyword evidence="11" id="KW-0407">Ion channel</keyword>
<keyword evidence="3" id="KW-0285">Flavoprotein</keyword>
<dbReference type="GO" id="GO:0034702">
    <property type="term" value="C:monoatomic ion channel complex"/>
    <property type="evidence" value="ECO:0007669"/>
    <property type="project" value="UniProtKB-KW"/>
</dbReference>
<dbReference type="OMA" id="SGIHTPK"/>